<feature type="domain" description="TGS" evidence="12">
    <location>
        <begin position="390"/>
        <end position="451"/>
    </location>
</feature>
<dbReference type="InterPro" id="IPR004095">
    <property type="entry name" value="TGS"/>
</dbReference>
<evidence type="ECO:0000256" key="4">
    <source>
        <dbReference type="ARBA" id="ARBA00023134"/>
    </source>
</evidence>
<dbReference type="PANTHER" id="PTHR21262:SF31">
    <property type="entry name" value="GTP PYROPHOSPHOKINASE"/>
    <property type="match status" value="1"/>
</dbReference>
<dbReference type="FunFam" id="1.10.3210.10:FF:000001">
    <property type="entry name" value="GTP pyrophosphokinase RelA"/>
    <property type="match status" value="1"/>
</dbReference>
<dbReference type="GO" id="GO:0008728">
    <property type="term" value="F:GTP diphosphokinase activity"/>
    <property type="evidence" value="ECO:0007669"/>
    <property type="project" value="UniProtKB-EC"/>
</dbReference>
<proteinExistence type="inferred from homology"/>
<organism evidence="13 14">
    <name type="scientific">Alicyclobacillus tolerans</name>
    <dbReference type="NCBI Taxonomy" id="90970"/>
    <lineage>
        <taxon>Bacteria</taxon>
        <taxon>Bacillati</taxon>
        <taxon>Bacillota</taxon>
        <taxon>Bacilli</taxon>
        <taxon>Bacillales</taxon>
        <taxon>Alicyclobacillaceae</taxon>
        <taxon>Alicyclobacillus</taxon>
    </lineage>
</organism>
<evidence type="ECO:0000256" key="1">
    <source>
        <dbReference type="ARBA" id="ARBA00004976"/>
    </source>
</evidence>
<sequence>MVSEERSLDDLCHIVSAYSEADEVETIRRAYELARKAHEGQFRKSGEPYITHPLAVANILADLKLDATTIVAGLLHDVVEDTQVTDADLVQHFGADVAALVDGVTKLKRIKFDSREEQQAENLRKMFLAMARDIRVLIIKLADRLHNMRTLKYQPPDKQLRTARETLEIFAPLAHRLGIYTVKWELEDIAFRYLNPEQYYNIVELMAQKRQERERFINEVIDVLKHKLDDLDLNAEVSGRAKHIYSIYRKMITQNKEFNEIYDLFAVRVTVESIKDCYGVLGLVHTMWKPMPGRFKDYIAMPKANMYQSLHTTVIGPRGEPLEIQIRTWEMHQTAEYGIAAHWVYKEGSARAEGKFAQKLAWFREVLEWQQDFRGAQEFMETLKIDLFADEVFVFTPKGDVFDLPAGSVPIDFAYRVHTDIGNRCIGARVNGKMVPLDYRLRTGDIVEILTAKTGYGPSRDWLKIVKSSQAKSKIRQWFKREKREENIARGREAIERELIRQRLDVSLLNGSYLTDILQKFSFTREEDLYAAVGYGGLSAGHVVSRILEKFRREQQTKDVDSLTLERKNRELVSEMGVRVKGIDNLLIRFARCCHPVPGDEIVGFITRGRGVSVHRKDCPNVQPLVADGNRMLEVEWASSRDWFYHVELEVTAMDRHGLINEMMNAIAETKTDIMGVNARVDKKKIAHVHLDLRIRNLDHLRSVSERLKRLKDTLSVERVTQ</sequence>
<dbReference type="Pfam" id="PF13328">
    <property type="entry name" value="HD_4"/>
    <property type="match status" value="1"/>
</dbReference>
<evidence type="ECO:0000313" key="14">
    <source>
        <dbReference type="Proteomes" id="UP000184016"/>
    </source>
</evidence>
<dbReference type="Gene3D" id="3.30.70.260">
    <property type="match status" value="1"/>
</dbReference>
<dbReference type="GO" id="GO:0005886">
    <property type="term" value="C:plasma membrane"/>
    <property type="evidence" value="ECO:0007669"/>
    <property type="project" value="TreeGrafter"/>
</dbReference>
<dbReference type="RefSeq" id="WP_072872675.1">
    <property type="nucleotide sequence ID" value="NZ_FRAF01000001.1"/>
</dbReference>
<dbReference type="GO" id="GO:0005525">
    <property type="term" value="F:GTP binding"/>
    <property type="evidence" value="ECO:0007669"/>
    <property type="project" value="UniProtKB-KW"/>
</dbReference>
<dbReference type="Gene3D" id="3.10.20.30">
    <property type="match status" value="1"/>
</dbReference>
<dbReference type="PROSITE" id="PS51880">
    <property type="entry name" value="TGS"/>
    <property type="match status" value="1"/>
</dbReference>
<dbReference type="InterPro" id="IPR045865">
    <property type="entry name" value="ACT-like_dom_sf"/>
</dbReference>
<keyword evidence="4" id="KW-0547">Nucleotide-binding</keyword>
<dbReference type="OrthoDB" id="9805041at2"/>
<comment type="pathway">
    <text evidence="1">Purine metabolism; ppGpp biosynthesis; ppGpp from GTP: step 1/2.</text>
</comment>
<dbReference type="InterPro" id="IPR007685">
    <property type="entry name" value="RelA_SpoT"/>
</dbReference>
<dbReference type="SUPFAM" id="SSF55021">
    <property type="entry name" value="ACT-like"/>
    <property type="match status" value="1"/>
</dbReference>
<dbReference type="InterPro" id="IPR004811">
    <property type="entry name" value="RelA/Spo_fam"/>
</dbReference>
<dbReference type="SUPFAM" id="SSF109604">
    <property type="entry name" value="HD-domain/PDEase-like"/>
    <property type="match status" value="1"/>
</dbReference>
<dbReference type="CDD" id="cd00077">
    <property type="entry name" value="HDc"/>
    <property type="match status" value="1"/>
</dbReference>
<dbReference type="Pfam" id="PF02824">
    <property type="entry name" value="TGS"/>
    <property type="match status" value="1"/>
</dbReference>
<dbReference type="PANTHER" id="PTHR21262">
    <property type="entry name" value="GUANOSINE-3',5'-BIS DIPHOSPHATE 3'-PYROPHOSPHOHYDROLASE"/>
    <property type="match status" value="1"/>
</dbReference>
<dbReference type="Pfam" id="PF13291">
    <property type="entry name" value="ACT_4"/>
    <property type="match status" value="1"/>
</dbReference>
<dbReference type="SMART" id="SM00954">
    <property type="entry name" value="RelA_SpoT"/>
    <property type="match status" value="1"/>
</dbReference>
<dbReference type="InterPro" id="IPR003607">
    <property type="entry name" value="HD/PDEase_dom"/>
</dbReference>
<dbReference type="SUPFAM" id="SSF81301">
    <property type="entry name" value="Nucleotidyltransferase"/>
    <property type="match status" value="1"/>
</dbReference>
<dbReference type="SUPFAM" id="SSF81271">
    <property type="entry name" value="TGS-like"/>
    <property type="match status" value="1"/>
</dbReference>
<dbReference type="InterPro" id="IPR012675">
    <property type="entry name" value="Beta-grasp_dom_sf"/>
</dbReference>
<comment type="similarity">
    <text evidence="9">Belongs to the relA/spoT family.</text>
</comment>
<dbReference type="Pfam" id="PF19296">
    <property type="entry name" value="RelA_AH_RIS"/>
    <property type="match status" value="1"/>
</dbReference>
<dbReference type="PROSITE" id="PS51671">
    <property type="entry name" value="ACT"/>
    <property type="match status" value="1"/>
</dbReference>
<feature type="domain" description="HD" evidence="11">
    <location>
        <begin position="49"/>
        <end position="148"/>
    </location>
</feature>
<dbReference type="InterPro" id="IPR002912">
    <property type="entry name" value="ACT_dom"/>
</dbReference>
<gene>
    <name evidence="13" type="ORF">SAMN05443507_101181</name>
</gene>
<dbReference type="InterPro" id="IPR045600">
    <property type="entry name" value="RelA/SpoT_AH_RIS"/>
</dbReference>
<dbReference type="FunFam" id="3.30.460.10:FF:000001">
    <property type="entry name" value="GTP pyrophosphokinase RelA"/>
    <property type="match status" value="1"/>
</dbReference>
<dbReference type="SMART" id="SM00471">
    <property type="entry name" value="HDc"/>
    <property type="match status" value="1"/>
</dbReference>
<reference evidence="14" key="1">
    <citation type="submission" date="2016-11" db="EMBL/GenBank/DDBJ databases">
        <authorList>
            <person name="Varghese N."/>
            <person name="Submissions S."/>
        </authorList>
    </citation>
    <scope>NUCLEOTIDE SEQUENCE [LARGE SCALE GENOMIC DNA]</scope>
    <source>
        <strain evidence="14">USBA-503</strain>
    </source>
</reference>
<accession>A0A1M6K905</accession>
<evidence type="ECO:0000313" key="13">
    <source>
        <dbReference type="EMBL" id="SHJ55461.1"/>
    </source>
</evidence>
<dbReference type="Gene3D" id="3.30.460.10">
    <property type="entry name" value="Beta Polymerase, domain 2"/>
    <property type="match status" value="1"/>
</dbReference>
<feature type="domain" description="ACT" evidence="10">
    <location>
        <begin position="648"/>
        <end position="722"/>
    </location>
</feature>
<evidence type="ECO:0000256" key="3">
    <source>
        <dbReference type="ARBA" id="ARBA00019852"/>
    </source>
</evidence>
<evidence type="ECO:0000256" key="5">
    <source>
        <dbReference type="ARBA" id="ARBA00029754"/>
    </source>
</evidence>
<dbReference type="InterPro" id="IPR033655">
    <property type="entry name" value="TGS_RelA/SpoT"/>
</dbReference>
<evidence type="ECO:0000259" key="11">
    <source>
        <dbReference type="PROSITE" id="PS51831"/>
    </source>
</evidence>
<dbReference type="InterPro" id="IPR006674">
    <property type="entry name" value="HD_domain"/>
</dbReference>
<dbReference type="UniPathway" id="UPA00908">
    <property type="reaction ID" value="UER00884"/>
</dbReference>
<dbReference type="InterPro" id="IPR012676">
    <property type="entry name" value="TGS-like"/>
</dbReference>
<dbReference type="GO" id="GO:0015970">
    <property type="term" value="P:guanosine tetraphosphate biosynthetic process"/>
    <property type="evidence" value="ECO:0007669"/>
    <property type="project" value="UniProtKB-UniPathway"/>
</dbReference>
<dbReference type="STRING" id="1830138.SAMN05443507_101181"/>
<evidence type="ECO:0000256" key="8">
    <source>
        <dbReference type="ARBA" id="ARBA00048244"/>
    </source>
</evidence>
<evidence type="ECO:0000256" key="2">
    <source>
        <dbReference type="ARBA" id="ARBA00013251"/>
    </source>
</evidence>
<evidence type="ECO:0000256" key="6">
    <source>
        <dbReference type="ARBA" id="ARBA00032407"/>
    </source>
</evidence>
<protein>
    <recommendedName>
        <fullName evidence="3">GTP pyrophosphokinase</fullName>
        <ecNumber evidence="2">2.7.6.5</ecNumber>
    </recommendedName>
    <alternativeName>
        <fullName evidence="6">(p)ppGpp synthase</fullName>
    </alternativeName>
    <alternativeName>
        <fullName evidence="5">ATP:GTP 3'-pyrophosphotransferase</fullName>
    </alternativeName>
    <alternativeName>
        <fullName evidence="7">ppGpp synthase I</fullName>
    </alternativeName>
</protein>
<dbReference type="CDD" id="cd04876">
    <property type="entry name" value="ACT_RelA-SpoT"/>
    <property type="match status" value="1"/>
</dbReference>
<evidence type="ECO:0000259" key="10">
    <source>
        <dbReference type="PROSITE" id="PS51671"/>
    </source>
</evidence>
<dbReference type="Gene3D" id="1.10.3210.10">
    <property type="entry name" value="Hypothetical protein af1432"/>
    <property type="match status" value="1"/>
</dbReference>
<evidence type="ECO:0000256" key="7">
    <source>
        <dbReference type="ARBA" id="ARBA00033308"/>
    </source>
</evidence>
<dbReference type="InterPro" id="IPR043519">
    <property type="entry name" value="NT_sf"/>
</dbReference>
<evidence type="ECO:0000256" key="9">
    <source>
        <dbReference type="RuleBase" id="RU003847"/>
    </source>
</evidence>
<dbReference type="GO" id="GO:0016301">
    <property type="term" value="F:kinase activity"/>
    <property type="evidence" value="ECO:0007669"/>
    <property type="project" value="UniProtKB-KW"/>
</dbReference>
<keyword evidence="14" id="KW-1185">Reference proteome</keyword>
<dbReference type="FunFam" id="3.10.20.30:FF:000002">
    <property type="entry name" value="GTP pyrophosphokinase (RelA/SpoT)"/>
    <property type="match status" value="1"/>
</dbReference>
<dbReference type="CDD" id="cd01668">
    <property type="entry name" value="TGS_RSH"/>
    <property type="match status" value="1"/>
</dbReference>
<comment type="function">
    <text evidence="9">In eubacteria ppGpp (guanosine 3'-diphosphate 5'-diphosphate) is a mediator of the stringent response that coordinates a variety of cellular activities in response to changes in nutritional abundance.</text>
</comment>
<keyword evidence="4" id="KW-0342">GTP-binding</keyword>
<evidence type="ECO:0000259" key="12">
    <source>
        <dbReference type="PROSITE" id="PS51880"/>
    </source>
</evidence>
<keyword evidence="13" id="KW-0418">Kinase</keyword>
<dbReference type="Proteomes" id="UP000184016">
    <property type="component" value="Unassembled WGS sequence"/>
</dbReference>
<dbReference type="EC" id="2.7.6.5" evidence="2"/>
<dbReference type="PROSITE" id="PS51831">
    <property type="entry name" value="HD"/>
    <property type="match status" value="1"/>
</dbReference>
<dbReference type="AlphaFoldDB" id="A0A1M6K905"/>
<dbReference type="CDD" id="cd05399">
    <property type="entry name" value="NT_Rel-Spo_like"/>
    <property type="match status" value="1"/>
</dbReference>
<comment type="catalytic activity">
    <reaction evidence="8">
        <text>GTP + ATP = guanosine 3'-diphosphate 5'-triphosphate + AMP</text>
        <dbReference type="Rhea" id="RHEA:22088"/>
        <dbReference type="ChEBI" id="CHEBI:30616"/>
        <dbReference type="ChEBI" id="CHEBI:37565"/>
        <dbReference type="ChEBI" id="CHEBI:142410"/>
        <dbReference type="ChEBI" id="CHEBI:456215"/>
        <dbReference type="EC" id="2.7.6.5"/>
    </reaction>
</comment>
<keyword evidence="13" id="KW-0808">Transferase</keyword>
<dbReference type="NCBIfam" id="TIGR00691">
    <property type="entry name" value="spoT_relA"/>
    <property type="match status" value="1"/>
</dbReference>
<dbReference type="Pfam" id="PF04607">
    <property type="entry name" value="RelA_SpoT"/>
    <property type="match status" value="1"/>
</dbReference>
<dbReference type="EMBL" id="FRAF01000001">
    <property type="protein sequence ID" value="SHJ55461.1"/>
    <property type="molecule type" value="Genomic_DNA"/>
</dbReference>
<name>A0A1M6K905_9BACL</name>